<sequence>MPTALIIGAGSRIGHATATAFAGAGYKVAVASRTVKPQDISTFTHFVFDAAKPETIGGLFESVRKTVGIPSVVIYNAYASHHTKPETPFETPLNVFSEDMNVNATSVWASARESVQCFEDLSSEKGGLGTEGATFIFTGNMLNDTVGPGFLPFGMGKTAAAHLVKYLALIAYPGKPYKFYWGDQRLADGVPMYTGLSGPAHAELYLSLAKDPEQGPWQQTFVEGKGYVEFPRREFAIPGQ</sequence>
<dbReference type="Proteomes" id="UP000509510">
    <property type="component" value="Chromosome I"/>
</dbReference>
<dbReference type="OrthoDB" id="5336600at2759"/>
<evidence type="ECO:0000313" key="4">
    <source>
        <dbReference type="Proteomes" id="UP000509510"/>
    </source>
</evidence>
<keyword evidence="4" id="KW-1185">Reference proteome</keyword>
<dbReference type="EMBL" id="CP055898">
    <property type="protein sequence ID" value="QKX54616.1"/>
    <property type="molecule type" value="Genomic_DNA"/>
</dbReference>
<keyword evidence="2" id="KW-0560">Oxidoreductase</keyword>
<dbReference type="RefSeq" id="XP_035340795.1">
    <property type="nucleotide sequence ID" value="XM_035484902.1"/>
</dbReference>
<dbReference type="GO" id="GO:0016491">
    <property type="term" value="F:oxidoreductase activity"/>
    <property type="evidence" value="ECO:0007669"/>
    <property type="project" value="UniProtKB-KW"/>
</dbReference>
<dbReference type="SUPFAM" id="SSF51735">
    <property type="entry name" value="NAD(P)-binding Rossmann-fold domains"/>
    <property type="match status" value="1"/>
</dbReference>
<evidence type="ECO:0000256" key="1">
    <source>
        <dbReference type="ARBA" id="ARBA00006484"/>
    </source>
</evidence>
<comment type="similarity">
    <text evidence="1">Belongs to the short-chain dehydrogenases/reductases (SDR) family.</text>
</comment>
<accession>A0A7H8QL52</accession>
<proteinExistence type="inferred from homology"/>
<dbReference type="AlphaFoldDB" id="A0A7H8QL52"/>
<dbReference type="Pfam" id="PF13561">
    <property type="entry name" value="adh_short_C2"/>
    <property type="match status" value="1"/>
</dbReference>
<dbReference type="Gene3D" id="3.40.50.720">
    <property type="entry name" value="NAD(P)-binding Rossmann-like Domain"/>
    <property type="match status" value="1"/>
</dbReference>
<name>A0A7H8QL52_TALRU</name>
<evidence type="ECO:0008006" key="5">
    <source>
        <dbReference type="Google" id="ProtNLM"/>
    </source>
</evidence>
<reference evidence="4" key="1">
    <citation type="submission" date="2020-06" db="EMBL/GenBank/DDBJ databases">
        <title>A chromosome-scale genome assembly of Talaromyces rugulosus W13939.</title>
        <authorList>
            <person name="Wang B."/>
            <person name="Guo L."/>
            <person name="Ye K."/>
            <person name="Wang L."/>
        </authorList>
    </citation>
    <scope>NUCLEOTIDE SEQUENCE [LARGE SCALE GENOMIC DNA]</scope>
    <source>
        <strain evidence="4">W13939</strain>
    </source>
</reference>
<dbReference type="KEGG" id="trg:TRUGW13939_01704"/>
<dbReference type="InterPro" id="IPR036291">
    <property type="entry name" value="NAD(P)-bd_dom_sf"/>
</dbReference>
<gene>
    <name evidence="3" type="ORF">TRUGW13939_01704</name>
</gene>
<dbReference type="InterPro" id="IPR002347">
    <property type="entry name" value="SDR_fam"/>
</dbReference>
<protein>
    <recommendedName>
        <fullName evidence="5">NAD(P)-binding protein</fullName>
    </recommendedName>
</protein>
<dbReference type="PANTHER" id="PTHR43669:SF4">
    <property type="entry name" value="SHORT-CHAIN DEHYDROGENASE"/>
    <property type="match status" value="1"/>
</dbReference>
<organism evidence="3 4">
    <name type="scientific">Talaromyces rugulosus</name>
    <name type="common">Penicillium rugulosum</name>
    <dbReference type="NCBI Taxonomy" id="121627"/>
    <lineage>
        <taxon>Eukaryota</taxon>
        <taxon>Fungi</taxon>
        <taxon>Dikarya</taxon>
        <taxon>Ascomycota</taxon>
        <taxon>Pezizomycotina</taxon>
        <taxon>Eurotiomycetes</taxon>
        <taxon>Eurotiomycetidae</taxon>
        <taxon>Eurotiales</taxon>
        <taxon>Trichocomaceae</taxon>
        <taxon>Talaromyces</taxon>
        <taxon>Talaromyces sect. Islandici</taxon>
    </lineage>
</organism>
<dbReference type="PANTHER" id="PTHR43669">
    <property type="entry name" value="5-KETO-D-GLUCONATE 5-REDUCTASE"/>
    <property type="match status" value="1"/>
</dbReference>
<evidence type="ECO:0000313" key="3">
    <source>
        <dbReference type="EMBL" id="QKX54616.1"/>
    </source>
</evidence>
<evidence type="ECO:0000256" key="2">
    <source>
        <dbReference type="ARBA" id="ARBA00023002"/>
    </source>
</evidence>
<dbReference type="GeneID" id="55989214"/>